<dbReference type="EMBL" id="JRPJ02000075">
    <property type="protein sequence ID" value="TLE07797.1"/>
    <property type="molecule type" value="Genomic_DNA"/>
</dbReference>
<evidence type="ECO:0000313" key="2">
    <source>
        <dbReference type="EMBL" id="TLE07797.1"/>
    </source>
</evidence>
<dbReference type="InterPro" id="IPR041301">
    <property type="entry name" value="PBECR3"/>
</dbReference>
<gene>
    <name evidence="2" type="ORF">LS79_011000</name>
</gene>
<comment type="caution">
    <text evidence="2">The sequence shown here is derived from an EMBL/GenBank/DDBJ whole genome shotgun (WGS) entry which is preliminary data.</text>
</comment>
<evidence type="ECO:0000313" key="3">
    <source>
        <dbReference type="Proteomes" id="UP000029857"/>
    </source>
</evidence>
<evidence type="ECO:0000259" key="1">
    <source>
        <dbReference type="Pfam" id="PF18812"/>
    </source>
</evidence>
<dbReference type="RefSeq" id="WP_052092613.1">
    <property type="nucleotide sequence ID" value="NZ_JAQYFE010000036.1"/>
</dbReference>
<name>A0A4U8U418_9HELI</name>
<sequence>MYANPKHLGAGILSGTAVGIETDENGNIVGFNPAKFAAGFLGGAIGSKSIERLAKNPKARAVMERIYLKKDIIPKMQQGEKVDTQEVIKILENSPQKGRDMVVIGKENFTPEIVEYIHKNDKKVAIDKVDSKQAERLGFKHPHDVRATIDYQAINHTLKRHGIDSILVKQSGQKAVDYNDIVNYRNITRNANESLNSIDNSGNPVLVSYKQVNGHFVVVEQVKKKNNELGFKTMFKGNGDYKASQSYKETSAKAQTLSIGYEPSANSFAKSDN</sequence>
<organism evidence="2 3">
    <name type="scientific">Helicobacter bilis</name>
    <dbReference type="NCBI Taxonomy" id="37372"/>
    <lineage>
        <taxon>Bacteria</taxon>
        <taxon>Pseudomonadati</taxon>
        <taxon>Campylobacterota</taxon>
        <taxon>Epsilonproteobacteria</taxon>
        <taxon>Campylobacterales</taxon>
        <taxon>Helicobacteraceae</taxon>
        <taxon>Helicobacter</taxon>
    </lineage>
</organism>
<accession>A0A4U8U418</accession>
<dbReference type="Pfam" id="PF18812">
    <property type="entry name" value="PBECR3"/>
    <property type="match status" value="1"/>
</dbReference>
<reference evidence="2 3" key="1">
    <citation type="journal article" date="2014" name="Genome Announc.">
        <title>Draft genome sequences of eight enterohepatic helicobacter species isolated from both laboratory and wild rodents.</title>
        <authorList>
            <person name="Sheh A."/>
            <person name="Shen Z."/>
            <person name="Fox J.G."/>
        </authorList>
    </citation>
    <scope>NUCLEOTIDE SEQUENCE [LARGE SCALE GENOMIC DNA]</scope>
    <source>
        <strain evidence="2 3">ATCC 49320</strain>
    </source>
</reference>
<protein>
    <recommendedName>
        <fullName evidence="1">Phage-Barnase-EndoU-ColicinE5/D-RelE like nuclease 3 domain-containing protein</fullName>
    </recommendedName>
</protein>
<dbReference type="AlphaFoldDB" id="A0A4U8U418"/>
<dbReference type="Proteomes" id="UP000029857">
    <property type="component" value="Unassembled WGS sequence"/>
</dbReference>
<feature type="domain" description="Phage-Barnase-EndoU-ColicinE5/D-RelE like nuclease 3" evidence="1">
    <location>
        <begin position="126"/>
        <end position="241"/>
    </location>
</feature>
<proteinExistence type="predicted"/>